<dbReference type="Proteomes" id="UP001055172">
    <property type="component" value="Unassembled WGS sequence"/>
</dbReference>
<feature type="signal peptide" evidence="1">
    <location>
        <begin position="1"/>
        <end position="27"/>
    </location>
</feature>
<protein>
    <recommendedName>
        <fullName evidence="4">Extracellular membrane protein CFEM domain-containing protein</fullName>
    </recommendedName>
</protein>
<feature type="chain" id="PRO_5041243096" description="Extracellular membrane protein CFEM domain-containing protein" evidence="1">
    <location>
        <begin position="28"/>
        <end position="226"/>
    </location>
</feature>
<keyword evidence="1" id="KW-0732">Signal</keyword>
<evidence type="ECO:0008006" key="4">
    <source>
        <dbReference type="Google" id="ProtNLM"/>
    </source>
</evidence>
<comment type="caution">
    <text evidence="2">The sequence shown here is derived from an EMBL/GenBank/DDBJ whole genome shotgun (WGS) entry which is preliminary data.</text>
</comment>
<keyword evidence="3" id="KW-1185">Reference proteome</keyword>
<evidence type="ECO:0000313" key="3">
    <source>
        <dbReference type="Proteomes" id="UP001055172"/>
    </source>
</evidence>
<sequence length="226" mass="24127">MATIRRNRARPVLWTLVLSHLFLLGFAHVQSTSAPVLECSCESFSTALNNLNNGYASVCACSCGKVISIPATFTTVFTIYDPITSGDLMLTSELNTLSSASQVGPSSTTTLDTIVSTISNTVSYWSHWFPHLDVTVSSGESTIHLNHTITPSGVFWTSPATGTNGKITSQTFVWNSTIKSFVSSSSSMQNSTHVYNVSVPLSNSASSVHPKPFVSSTFISSGLTLT</sequence>
<organism evidence="2 3">
    <name type="scientific">Colletotrichum liriopes</name>
    <dbReference type="NCBI Taxonomy" id="708192"/>
    <lineage>
        <taxon>Eukaryota</taxon>
        <taxon>Fungi</taxon>
        <taxon>Dikarya</taxon>
        <taxon>Ascomycota</taxon>
        <taxon>Pezizomycotina</taxon>
        <taxon>Sordariomycetes</taxon>
        <taxon>Hypocreomycetidae</taxon>
        <taxon>Glomerellales</taxon>
        <taxon>Glomerellaceae</taxon>
        <taxon>Colletotrichum</taxon>
        <taxon>Colletotrichum spaethianum species complex</taxon>
    </lineage>
</organism>
<dbReference type="AlphaFoldDB" id="A0AA37LX73"/>
<evidence type="ECO:0000313" key="2">
    <source>
        <dbReference type="EMBL" id="GJC87912.1"/>
    </source>
</evidence>
<accession>A0AA37LX73</accession>
<reference evidence="2 3" key="1">
    <citation type="submission" date="2021-07" db="EMBL/GenBank/DDBJ databases">
        <title>Genome data of Colletotrichum spaethianum.</title>
        <authorList>
            <person name="Utami Y.D."/>
            <person name="Hiruma K."/>
        </authorList>
    </citation>
    <scope>NUCLEOTIDE SEQUENCE [LARGE SCALE GENOMIC DNA]</scope>
    <source>
        <strain evidence="2 3">MAFF 242679</strain>
    </source>
</reference>
<proteinExistence type="predicted"/>
<gene>
    <name evidence="2" type="ORF">ColLi_10750</name>
</gene>
<dbReference type="EMBL" id="BPPX01000029">
    <property type="protein sequence ID" value="GJC87912.1"/>
    <property type="molecule type" value="Genomic_DNA"/>
</dbReference>
<name>A0AA37LX73_9PEZI</name>
<evidence type="ECO:0000256" key="1">
    <source>
        <dbReference type="SAM" id="SignalP"/>
    </source>
</evidence>